<dbReference type="Proteomes" id="UP001054857">
    <property type="component" value="Unassembled WGS sequence"/>
</dbReference>
<dbReference type="PANTHER" id="PTHR43841:SF1">
    <property type="entry name" value="3-HYDROXYACYL-THIOESTER DEHYDRATASE X"/>
    <property type="match status" value="1"/>
</dbReference>
<name>A0AAD3DM08_9CHLO</name>
<keyword evidence="2" id="KW-0472">Membrane</keyword>
<feature type="non-terminal residue" evidence="3">
    <location>
        <position position="240"/>
    </location>
</feature>
<keyword evidence="4" id="KW-1185">Reference proteome</keyword>
<accession>A0AAD3DM08</accession>
<evidence type="ECO:0000256" key="1">
    <source>
        <dbReference type="SAM" id="MobiDB-lite"/>
    </source>
</evidence>
<dbReference type="AlphaFoldDB" id="A0AAD3DM08"/>
<comment type="caution">
    <text evidence="3">The sequence shown here is derived from an EMBL/GenBank/DDBJ whole genome shotgun (WGS) entry which is preliminary data.</text>
</comment>
<protein>
    <submittedName>
        <fullName evidence="3">Uncharacterized protein</fullName>
    </submittedName>
</protein>
<evidence type="ECO:0000313" key="4">
    <source>
        <dbReference type="Proteomes" id="UP001054857"/>
    </source>
</evidence>
<dbReference type="EMBL" id="BMAR01000003">
    <property type="protein sequence ID" value="GFR42316.1"/>
    <property type="molecule type" value="Genomic_DNA"/>
</dbReference>
<feature type="region of interest" description="Disordered" evidence="1">
    <location>
        <begin position="189"/>
        <end position="220"/>
    </location>
</feature>
<dbReference type="PANTHER" id="PTHR43841">
    <property type="entry name" value="3-HYDROXYACYL-THIOESTER DEHYDRATASE HTDX-RELATED"/>
    <property type="match status" value="1"/>
</dbReference>
<keyword evidence="2" id="KW-0812">Transmembrane</keyword>
<gene>
    <name evidence="3" type="ORF">Agub_g3223</name>
</gene>
<reference evidence="3 4" key="1">
    <citation type="journal article" date="2021" name="Sci. Rep.">
        <title>Genome sequencing of the multicellular alga Astrephomene provides insights into convergent evolution of germ-soma differentiation.</title>
        <authorList>
            <person name="Yamashita S."/>
            <person name="Yamamoto K."/>
            <person name="Matsuzaki R."/>
            <person name="Suzuki S."/>
            <person name="Yamaguchi H."/>
            <person name="Hirooka S."/>
            <person name="Minakuchi Y."/>
            <person name="Miyagishima S."/>
            <person name="Kawachi M."/>
            <person name="Toyoda A."/>
            <person name="Nozaki H."/>
        </authorList>
    </citation>
    <scope>NUCLEOTIDE SEQUENCE [LARGE SCALE GENOMIC DNA]</scope>
    <source>
        <strain evidence="3 4">NIES-4017</strain>
    </source>
</reference>
<keyword evidence="2" id="KW-1133">Transmembrane helix</keyword>
<sequence length="240" mass="25040">MPLVMPTLPTMPLHLSTAAGALLALVLLLPVIMLMLRPRTSSLLLSSWPQPLWLYLQALAAVGKKGSKKGPGKAIQVILSRPVRSSPARLRRYLALAGFPEGGSGGSLPLMYPMVEGFRLVMQCMLLPAFPVNVLGSVLGGTRVLALRQLGAEEKLMYSCRVDPAFRTTPKGDTELDITLEAHATASAPASSAPASSAPASSAPASSAPASSAPASSAPASSGYELVWRCTTTVIILSPR</sequence>
<organism evidence="3 4">
    <name type="scientific">Astrephomene gubernaculifera</name>
    <dbReference type="NCBI Taxonomy" id="47775"/>
    <lineage>
        <taxon>Eukaryota</taxon>
        <taxon>Viridiplantae</taxon>
        <taxon>Chlorophyta</taxon>
        <taxon>core chlorophytes</taxon>
        <taxon>Chlorophyceae</taxon>
        <taxon>CS clade</taxon>
        <taxon>Chlamydomonadales</taxon>
        <taxon>Astrephomenaceae</taxon>
        <taxon>Astrephomene</taxon>
    </lineage>
</organism>
<evidence type="ECO:0000313" key="3">
    <source>
        <dbReference type="EMBL" id="GFR42316.1"/>
    </source>
</evidence>
<proteinExistence type="predicted"/>
<feature type="transmembrane region" description="Helical" evidence="2">
    <location>
        <begin position="12"/>
        <end position="36"/>
    </location>
</feature>
<evidence type="ECO:0000256" key="2">
    <source>
        <dbReference type="SAM" id="Phobius"/>
    </source>
</evidence>
<dbReference type="Gene3D" id="3.10.129.10">
    <property type="entry name" value="Hotdog Thioesterase"/>
    <property type="match status" value="1"/>
</dbReference>